<feature type="region of interest" description="Disordered" evidence="9">
    <location>
        <begin position="1"/>
        <end position="45"/>
    </location>
</feature>
<dbReference type="EMBL" id="ML119724">
    <property type="protein sequence ID" value="RPA77551.1"/>
    <property type="molecule type" value="Genomic_DNA"/>
</dbReference>
<feature type="short sequence motif" description="GXGXXG" evidence="8">
    <location>
        <begin position="808"/>
        <end position="813"/>
    </location>
</feature>
<dbReference type="Pfam" id="PF01734">
    <property type="entry name" value="Patatin"/>
    <property type="match status" value="1"/>
</dbReference>
<keyword evidence="1" id="KW-0479">Metal-binding</keyword>
<dbReference type="InterPro" id="IPR001841">
    <property type="entry name" value="Znf_RING"/>
</dbReference>
<dbReference type="STRING" id="1160509.A0A3N4I021"/>
<dbReference type="GO" id="GO:0016020">
    <property type="term" value="C:membrane"/>
    <property type="evidence" value="ECO:0007669"/>
    <property type="project" value="TreeGrafter"/>
</dbReference>
<evidence type="ECO:0000259" key="11">
    <source>
        <dbReference type="PROSITE" id="PS51635"/>
    </source>
</evidence>
<gene>
    <name evidence="12" type="ORF">BJ508DRAFT_417003</name>
</gene>
<evidence type="ECO:0000256" key="3">
    <source>
        <dbReference type="ARBA" id="ARBA00022801"/>
    </source>
</evidence>
<keyword evidence="3 8" id="KW-0378">Hydrolase</keyword>
<feature type="compositionally biased region" description="Polar residues" evidence="9">
    <location>
        <begin position="1382"/>
        <end position="1413"/>
    </location>
</feature>
<dbReference type="PANTHER" id="PTHR24185">
    <property type="entry name" value="CALCIUM-INDEPENDENT PHOSPHOLIPASE A2-GAMMA"/>
    <property type="match status" value="1"/>
</dbReference>
<feature type="active site" description="Proton acceptor" evidence="8">
    <location>
        <position position="1010"/>
    </location>
</feature>
<evidence type="ECO:0000313" key="12">
    <source>
        <dbReference type="EMBL" id="RPA77551.1"/>
    </source>
</evidence>
<dbReference type="InterPro" id="IPR016035">
    <property type="entry name" value="Acyl_Trfase/lysoPLipase"/>
</dbReference>
<keyword evidence="13" id="KW-1185">Reference proteome</keyword>
<evidence type="ECO:0000256" key="8">
    <source>
        <dbReference type="PROSITE-ProRule" id="PRU01161"/>
    </source>
</evidence>
<evidence type="ECO:0000256" key="6">
    <source>
        <dbReference type="ARBA" id="ARBA00023098"/>
    </source>
</evidence>
<keyword evidence="6 8" id="KW-0443">Lipid metabolism</keyword>
<proteinExistence type="predicted"/>
<evidence type="ECO:0000259" key="10">
    <source>
        <dbReference type="PROSITE" id="PS50089"/>
    </source>
</evidence>
<accession>A0A3N4I021</accession>
<feature type="compositionally biased region" description="Polar residues" evidence="9">
    <location>
        <begin position="1327"/>
        <end position="1344"/>
    </location>
</feature>
<feature type="short sequence motif" description="DGA/G" evidence="8">
    <location>
        <begin position="1010"/>
        <end position="1012"/>
    </location>
</feature>
<dbReference type="SUPFAM" id="SSF52151">
    <property type="entry name" value="FabD/lysophospholipase-like"/>
    <property type="match status" value="1"/>
</dbReference>
<sequence length="1448" mass="162240">MDNAENTESSSSSDIDDSLDTSPLTRNDSNTSNTSSDVGTASDKGKRLPNQCDFCDKVFPEVSFCNVCQQVYCDRCWKKLPTHKRNALGQGGVPHERTEEKIGRAMNDIFYAEYNKAELEMLHMRDRQTRWFGISHKDHGGEDYHASFQTTRRFQNLLDPVHPSCKTPIFPSIVSFVGETGAGKSTLIKALIETSNIENTKASSDSHEETQQLPSASAGIAHQPESPVVGSVYDGEIPASGDVHLYADPRSINSEFPILFADCEGIRGGNREPMAETLWKQCLDKLSEGREYSKSYAANIRKLRRHRPIDRDISWAICKDKQTRQYAVEHMYPRILYAFSDTIVFITKNPKVIESVIEQLIEWADSALEYSLNQPTLPSALIVLNAVDNRQVDAYWSPDKRTSSIFESVKDMISKNSKFSTWVDGWNSESPDNPIRSVQDLISRYYKEVRIISIPEFGRPTLIHKQLRLVYGEITKMSHKARQRKKDARMLLTYTQMLPYLNSAFDHFAKFSDRPFNFVECAFRENPIPDDFGGGILQLLIGLLRSEDDKTTGGSTRKVPLEQEIYNESSQMIAGAILLDCTRNNKIGHAKQIIYNYLGHIARAIEEFHQVHYPCSFELRSKRRTGGKVDVKRCVNVRARHSKGHQSSNGKIIGPNNAEFGSKLSQGDFQQLFENNFSCIYAILVNMLREIQTPDRRLVAGVVPDEAQRAAVLHQSEIFVPFFTKHKTLKSSRLCFICLAEVSRYSLRCQHSICELCLKTFGTTVDCVYYRLSSCPFCSSTPRDNVTVPYNFSVTITEASPCILSLDGGGIRGIVQLKALCQLEREIGLGIPLIEFFDVVVGTSCGGIIALGLSVDRWPVEKCYTEFQGFCKESFQPRSGSSIPVVGTLIQYVHHNSRYQTKSLENSLQRAFGSGPLFGYKDESGHARRVCATAITATTWGSDAVVIGNYARKSEWLNGVKLNDDYRFHSPIIFRPEAEFKIWEAARATSAAPSFFKPYEHAGSGLVLQDGGLSYNNPIEIASSEGRKVMAGPSPDSVPDVLLSIGTGFSLGCKKKKRDKALEMIPNKGIRQVAKIAYNAVENSMDANRAWKLFIARNRGASADNEQTRCHYMRLNLPLDERPDLSDFSAIPSLSKAAEEHFRGEPQVKIIANRLIASLFYFHLETVEPVDNDPLASFICKGTIRSRLQYKSEDTSAIANLFRKRLPMARFVISSKLPPHAEKSEVEELKGRGAIKKQIIPLSSLKSHSDHYDEICQAAATCTVWGISVSFQLPHQASQTNITLETSNELLGSISAFPRQLAVEHEQRRKEATKAPEESFNAELRPTSGSSMHTTETQTNSISVKQVAEDWVVPSEEGLDGDQLSGIDVSPTSATFPEESIQDTWASSPLTTNPSWNSVSVASTSPRTKKSSMFSKKLRYIKGLQSGHDYVRRPLWRREKTRNKTGRT</sequence>
<keyword evidence="5 8" id="KW-0442">Lipid degradation</keyword>
<dbReference type="Proteomes" id="UP000275078">
    <property type="component" value="Unassembled WGS sequence"/>
</dbReference>
<dbReference type="PROSITE" id="PS51635">
    <property type="entry name" value="PNPLA"/>
    <property type="match status" value="1"/>
</dbReference>
<dbReference type="CDD" id="cd07199">
    <property type="entry name" value="Pat17_PNPLA8_PNPLA9_like"/>
    <property type="match status" value="1"/>
</dbReference>
<evidence type="ECO:0000256" key="7">
    <source>
        <dbReference type="PROSITE-ProRule" id="PRU00175"/>
    </source>
</evidence>
<dbReference type="InterPro" id="IPR002641">
    <property type="entry name" value="PNPLA_dom"/>
</dbReference>
<evidence type="ECO:0000256" key="9">
    <source>
        <dbReference type="SAM" id="MobiDB-lite"/>
    </source>
</evidence>
<dbReference type="InterPro" id="IPR027417">
    <property type="entry name" value="P-loop_NTPase"/>
</dbReference>
<keyword evidence="4" id="KW-0862">Zinc</keyword>
<dbReference type="GO" id="GO:0047499">
    <property type="term" value="F:calcium-independent phospholipase A2 activity"/>
    <property type="evidence" value="ECO:0007669"/>
    <property type="project" value="TreeGrafter"/>
</dbReference>
<feature type="active site" description="Nucleophile" evidence="8">
    <location>
        <position position="844"/>
    </location>
</feature>
<feature type="short sequence motif" description="GXSXG" evidence="8">
    <location>
        <begin position="842"/>
        <end position="846"/>
    </location>
</feature>
<evidence type="ECO:0000256" key="1">
    <source>
        <dbReference type="ARBA" id="ARBA00022723"/>
    </source>
</evidence>
<dbReference type="PROSITE" id="PS50089">
    <property type="entry name" value="ZF_RING_2"/>
    <property type="match status" value="1"/>
</dbReference>
<feature type="compositionally biased region" description="Low complexity" evidence="9">
    <location>
        <begin position="27"/>
        <end position="37"/>
    </location>
</feature>
<name>A0A3N4I021_ASCIM</name>
<evidence type="ECO:0000256" key="5">
    <source>
        <dbReference type="ARBA" id="ARBA00022963"/>
    </source>
</evidence>
<organism evidence="12 13">
    <name type="scientific">Ascobolus immersus RN42</name>
    <dbReference type="NCBI Taxonomy" id="1160509"/>
    <lineage>
        <taxon>Eukaryota</taxon>
        <taxon>Fungi</taxon>
        <taxon>Dikarya</taxon>
        <taxon>Ascomycota</taxon>
        <taxon>Pezizomycotina</taxon>
        <taxon>Pezizomycetes</taxon>
        <taxon>Pezizales</taxon>
        <taxon>Ascobolaceae</taxon>
        <taxon>Ascobolus</taxon>
    </lineage>
</organism>
<dbReference type="GO" id="GO:0046486">
    <property type="term" value="P:glycerolipid metabolic process"/>
    <property type="evidence" value="ECO:0007669"/>
    <property type="project" value="UniProtKB-ARBA"/>
</dbReference>
<dbReference type="PROSITE" id="PS00518">
    <property type="entry name" value="ZF_RING_1"/>
    <property type="match status" value="1"/>
</dbReference>
<protein>
    <recommendedName>
        <fullName evidence="14">FabD/lysophospholipase-like protein</fullName>
    </recommendedName>
</protein>
<dbReference type="CDD" id="cd19757">
    <property type="entry name" value="Bbox1"/>
    <property type="match status" value="1"/>
</dbReference>
<dbReference type="InterPro" id="IPR017907">
    <property type="entry name" value="Znf_RING_CS"/>
</dbReference>
<dbReference type="CDD" id="cd16449">
    <property type="entry name" value="RING-HC"/>
    <property type="match status" value="1"/>
</dbReference>
<dbReference type="Gene3D" id="3.40.50.300">
    <property type="entry name" value="P-loop containing nucleotide triphosphate hydrolases"/>
    <property type="match status" value="1"/>
</dbReference>
<dbReference type="OrthoDB" id="194358at2759"/>
<evidence type="ECO:0000313" key="13">
    <source>
        <dbReference type="Proteomes" id="UP000275078"/>
    </source>
</evidence>
<dbReference type="GO" id="GO:0008270">
    <property type="term" value="F:zinc ion binding"/>
    <property type="evidence" value="ECO:0007669"/>
    <property type="project" value="UniProtKB-KW"/>
</dbReference>
<dbReference type="GO" id="GO:0019369">
    <property type="term" value="P:arachidonate metabolic process"/>
    <property type="evidence" value="ECO:0007669"/>
    <property type="project" value="TreeGrafter"/>
</dbReference>
<feature type="region of interest" description="Disordered" evidence="9">
    <location>
        <begin position="1302"/>
        <end position="1413"/>
    </location>
</feature>
<evidence type="ECO:0008006" key="14">
    <source>
        <dbReference type="Google" id="ProtNLM"/>
    </source>
</evidence>
<evidence type="ECO:0000256" key="2">
    <source>
        <dbReference type="ARBA" id="ARBA00022771"/>
    </source>
</evidence>
<feature type="region of interest" description="Disordered" evidence="9">
    <location>
        <begin position="199"/>
        <end position="221"/>
    </location>
</feature>
<dbReference type="PANTHER" id="PTHR24185:SF1">
    <property type="entry name" value="CALCIUM-INDEPENDENT PHOSPHOLIPASE A2-GAMMA"/>
    <property type="match status" value="1"/>
</dbReference>
<reference evidence="12 13" key="1">
    <citation type="journal article" date="2018" name="Nat. Ecol. Evol.">
        <title>Pezizomycetes genomes reveal the molecular basis of ectomycorrhizal truffle lifestyle.</title>
        <authorList>
            <person name="Murat C."/>
            <person name="Payen T."/>
            <person name="Noel B."/>
            <person name="Kuo A."/>
            <person name="Morin E."/>
            <person name="Chen J."/>
            <person name="Kohler A."/>
            <person name="Krizsan K."/>
            <person name="Balestrini R."/>
            <person name="Da Silva C."/>
            <person name="Montanini B."/>
            <person name="Hainaut M."/>
            <person name="Levati E."/>
            <person name="Barry K.W."/>
            <person name="Belfiori B."/>
            <person name="Cichocki N."/>
            <person name="Clum A."/>
            <person name="Dockter R.B."/>
            <person name="Fauchery L."/>
            <person name="Guy J."/>
            <person name="Iotti M."/>
            <person name="Le Tacon F."/>
            <person name="Lindquist E.A."/>
            <person name="Lipzen A."/>
            <person name="Malagnac F."/>
            <person name="Mello A."/>
            <person name="Molinier V."/>
            <person name="Miyauchi S."/>
            <person name="Poulain J."/>
            <person name="Riccioni C."/>
            <person name="Rubini A."/>
            <person name="Sitrit Y."/>
            <person name="Splivallo R."/>
            <person name="Traeger S."/>
            <person name="Wang M."/>
            <person name="Zifcakova L."/>
            <person name="Wipf D."/>
            <person name="Zambonelli A."/>
            <person name="Paolocci F."/>
            <person name="Nowrousian M."/>
            <person name="Ottonello S."/>
            <person name="Baldrian P."/>
            <person name="Spatafora J.W."/>
            <person name="Henrissat B."/>
            <person name="Nagy L.G."/>
            <person name="Aury J.M."/>
            <person name="Wincker P."/>
            <person name="Grigoriev I.V."/>
            <person name="Bonfante P."/>
            <person name="Martin F.M."/>
        </authorList>
    </citation>
    <scope>NUCLEOTIDE SEQUENCE [LARGE SCALE GENOMIC DNA]</scope>
    <source>
        <strain evidence="12 13">RN42</strain>
    </source>
</reference>
<dbReference type="Gene3D" id="3.40.1090.10">
    <property type="entry name" value="Cytosolic phospholipase A2 catalytic domain"/>
    <property type="match status" value="1"/>
</dbReference>
<feature type="domain" description="RING-type" evidence="10">
    <location>
        <begin position="735"/>
        <end position="779"/>
    </location>
</feature>
<dbReference type="GO" id="GO:0016042">
    <property type="term" value="P:lipid catabolic process"/>
    <property type="evidence" value="ECO:0007669"/>
    <property type="project" value="UniProtKB-UniRule"/>
</dbReference>
<feature type="compositionally biased region" description="Basic and acidic residues" evidence="9">
    <location>
        <begin position="1302"/>
        <end position="1317"/>
    </location>
</feature>
<dbReference type="SUPFAM" id="SSF52540">
    <property type="entry name" value="P-loop containing nucleoside triphosphate hydrolases"/>
    <property type="match status" value="1"/>
</dbReference>
<feature type="domain" description="PNPLA" evidence="11">
    <location>
        <begin position="804"/>
        <end position="1023"/>
    </location>
</feature>
<evidence type="ECO:0000256" key="4">
    <source>
        <dbReference type="ARBA" id="ARBA00022833"/>
    </source>
</evidence>
<keyword evidence="2 7" id="KW-0863">Zinc-finger</keyword>